<name>A0ABX7X350_9GAMM</name>
<sequence>MMRVVSNTSPLIFLSKLGELELLAHCFAEISIPQAVRTEVGDLSLPAFVQVQTISEFGKHYVAGSIGTLHAGELEAMVLAQETAADFVLLDDLRARQKAKRMGLNMIGTLGVLQLAHAKGLIGHDKLLAHYDALVNQHGMWLSDKMLQQLKNEQRFRT</sequence>
<dbReference type="PANTHER" id="PTHR39550:SF1">
    <property type="entry name" value="SLL0658 PROTEIN"/>
    <property type="match status" value="1"/>
</dbReference>
<keyword evidence="2" id="KW-1185">Reference proteome</keyword>
<dbReference type="RefSeq" id="WP_210226841.1">
    <property type="nucleotide sequence ID" value="NZ_CP072800.1"/>
</dbReference>
<dbReference type="EMBL" id="CP072800">
    <property type="protein sequence ID" value="QTR50026.1"/>
    <property type="molecule type" value="Genomic_DNA"/>
</dbReference>
<reference evidence="1 2" key="1">
    <citation type="submission" date="2021-04" db="EMBL/GenBank/DDBJ databases">
        <title>Genomics, taxonomy and metabolism of representatives of sulfur bacteria of the genus Thiothrix: Thiothrix fructosivorans QT, Thiothrix unzii A1T and three new species, Thiothrix subterranea sp. nov., Thiothrix litoralis sp. nov. and 'Candidatus Thiothrix anitrata' sp. nov.</title>
        <authorList>
            <person name="Ravin N.V."/>
            <person name="Smolyakov D."/>
            <person name="Rudenko T.S."/>
            <person name="Mardanov A.V."/>
            <person name="Beletsky A.V."/>
            <person name="Markov N.D."/>
            <person name="Fomenkov A.I."/>
            <person name="Roberts R.J."/>
            <person name="Karnachuk O.V."/>
            <person name="Novikov A."/>
            <person name="Grabovich M.Y."/>
        </authorList>
    </citation>
    <scope>NUCLEOTIDE SEQUENCE [LARGE SCALE GENOMIC DNA]</scope>
    <source>
        <strain evidence="1 2">A52</strain>
    </source>
</reference>
<evidence type="ECO:0000313" key="2">
    <source>
        <dbReference type="Proteomes" id="UP000672027"/>
    </source>
</evidence>
<protein>
    <submittedName>
        <fullName evidence="1">DUF3368 domain-containing protein</fullName>
    </submittedName>
</protein>
<dbReference type="Pfam" id="PF11848">
    <property type="entry name" value="DUF3368"/>
    <property type="match status" value="1"/>
</dbReference>
<evidence type="ECO:0000313" key="1">
    <source>
        <dbReference type="EMBL" id="QTR50026.1"/>
    </source>
</evidence>
<gene>
    <name evidence="1" type="ORF">J8380_00060</name>
</gene>
<accession>A0ABX7X350</accession>
<proteinExistence type="predicted"/>
<dbReference type="InterPro" id="IPR021799">
    <property type="entry name" value="PIN-like_prokaryotic"/>
</dbReference>
<organism evidence="1 2">
    <name type="scientific">Candidatus Thiothrix anitrata</name>
    <dbReference type="NCBI Taxonomy" id="2823902"/>
    <lineage>
        <taxon>Bacteria</taxon>
        <taxon>Pseudomonadati</taxon>
        <taxon>Pseudomonadota</taxon>
        <taxon>Gammaproteobacteria</taxon>
        <taxon>Thiotrichales</taxon>
        <taxon>Thiotrichaceae</taxon>
        <taxon>Thiothrix</taxon>
    </lineage>
</organism>
<dbReference type="Proteomes" id="UP000672027">
    <property type="component" value="Chromosome"/>
</dbReference>
<dbReference type="PANTHER" id="PTHR39550">
    <property type="entry name" value="SLL0658 PROTEIN"/>
    <property type="match status" value="1"/>
</dbReference>